<organism evidence="1">
    <name type="scientific">Tuber bellonae</name>
    <dbReference type="NCBI Taxonomy" id="1341929"/>
    <lineage>
        <taxon>Eukaryota</taxon>
        <taxon>Fungi</taxon>
        <taxon>Dikarya</taxon>
        <taxon>Ascomycota</taxon>
        <taxon>Pezizomycotina</taxon>
        <taxon>Pezizomycetes</taxon>
        <taxon>Pezizales</taxon>
        <taxon>Tuberaceae</taxon>
        <taxon>Tuber</taxon>
    </lineage>
</organism>
<feature type="non-terminal residue" evidence="1">
    <location>
        <position position="149"/>
    </location>
</feature>
<gene>
    <name evidence="1" type="primary">beta tubulin</name>
</gene>
<sequence>LYPALLVEYGFFPDLLHDCQAESLGLSMSSMGLVCTLPLAPNSAIYGQGCFIEHLLLTTERVDLQLERRVSTSIEVGVCIHVFSISVASFSLDVPYGLWKQILSPCCVGRLGTRHHGRCSIWPLRKPLVRPDTLCLWTLLRPEHLGQGL</sequence>
<accession>A0A0H5BNC4</accession>
<protein>
    <submittedName>
        <fullName evidence="1">Beta tubulin protein</fullName>
    </submittedName>
</protein>
<proteinExistence type="predicted"/>
<name>A0A0H5BNC4_9PEZI</name>
<evidence type="ECO:0000313" key="1">
    <source>
        <dbReference type="EMBL" id="CDF63915.1"/>
    </source>
</evidence>
<dbReference type="AlphaFoldDB" id="A0A0H5BNC4"/>
<reference evidence="1" key="1">
    <citation type="submission" date="2013-03" db="EMBL/GenBank/DDBJ databases">
        <title>Morphological and molecular characterization of Tuber bellonae in Italy.</title>
        <authorList>
            <person name="Mang S.M."/>
            <person name="Zotta T."/>
            <person name="Camele I."/>
            <person name="Rana G.L."/>
        </authorList>
    </citation>
    <scope>NUCLEOTIDE SEQUENCE</scope>
    <source>
        <strain evidence="1">E</strain>
        <tissue evidence="1">Ascocarp</tissue>
    </source>
</reference>
<dbReference type="EMBL" id="HF947923">
    <property type="protein sequence ID" value="CDF63915.1"/>
    <property type="molecule type" value="Genomic_DNA"/>
</dbReference>
<feature type="non-terminal residue" evidence="1">
    <location>
        <position position="1"/>
    </location>
</feature>